<evidence type="ECO:0000313" key="1">
    <source>
        <dbReference type="Proteomes" id="UP000036681"/>
    </source>
</evidence>
<name>A0A0M3I0D5_ASCLU</name>
<organism evidence="1 2">
    <name type="scientific">Ascaris lumbricoides</name>
    <name type="common">Giant roundworm</name>
    <dbReference type="NCBI Taxonomy" id="6252"/>
    <lineage>
        <taxon>Eukaryota</taxon>
        <taxon>Metazoa</taxon>
        <taxon>Ecdysozoa</taxon>
        <taxon>Nematoda</taxon>
        <taxon>Chromadorea</taxon>
        <taxon>Rhabditida</taxon>
        <taxon>Spirurina</taxon>
        <taxon>Ascaridomorpha</taxon>
        <taxon>Ascaridoidea</taxon>
        <taxon>Ascarididae</taxon>
        <taxon>Ascaris</taxon>
    </lineage>
</organism>
<sequence length="75" mass="8156">MPHFRNPNMLPQILRSPGNPGTTIQKFALTHRVVRVLPIGLTNSAHAADLLAAAKSGEQVRLRFLASSLLSLLTE</sequence>
<dbReference type="AlphaFoldDB" id="A0A0M3I0D5"/>
<protein>
    <submittedName>
        <fullName evidence="2">Transcriptional regulator</fullName>
    </submittedName>
</protein>
<accession>A0A0M3I0D5</accession>
<reference evidence="2" key="1">
    <citation type="submission" date="2017-02" db="UniProtKB">
        <authorList>
            <consortium name="WormBaseParasite"/>
        </authorList>
    </citation>
    <scope>IDENTIFICATION</scope>
</reference>
<dbReference type="WBParaSite" id="ALUE_0000957101-mRNA-1">
    <property type="protein sequence ID" value="ALUE_0000957101-mRNA-1"/>
    <property type="gene ID" value="ALUE_0000957101"/>
</dbReference>
<dbReference type="Proteomes" id="UP000036681">
    <property type="component" value="Unplaced"/>
</dbReference>
<keyword evidence="1" id="KW-1185">Reference proteome</keyword>
<proteinExistence type="predicted"/>
<evidence type="ECO:0000313" key="2">
    <source>
        <dbReference type="WBParaSite" id="ALUE_0000957101-mRNA-1"/>
    </source>
</evidence>